<reference evidence="1" key="1">
    <citation type="submission" date="2023-04" db="EMBL/GenBank/DDBJ databases">
        <title>APH(3)-Id, a novel chromosomal aminoglycoside phosphotransferase, identified from an environmental isolate of Kluyvera intermedia DW18.</title>
        <authorList>
            <person name="Sha Y."/>
        </authorList>
    </citation>
    <scope>NUCLEOTIDE SEQUENCE</scope>
    <source>
        <strain evidence="1">DW18</strain>
    </source>
</reference>
<dbReference type="InterPro" id="IPR027417">
    <property type="entry name" value="P-loop_NTPase"/>
</dbReference>
<sequence length="416" mass="47893">MSGIRTYKSLRNVVTRLRDDLNQKETVSQKNIIKSPATIILIYAYNRTGKTRLSMEFKNAGKRKSKKNPERKADTLYFNAFTEDLFTWENDLDGDSVRYLQLNNKSKFFKAMDELALDEAIAGFVSHYADFDFDIDYGNWQVAFRKGDEENIKISRGEQNIFVWCLFMAICERMLDGHESYQWVKYLYIDDPISSLDDNNAVAIACDLAKLLRRAANRKGSNGESAPIKIIFSSHHALFFNVMCNEIGRSKEGEPKVTHKRYFLHRPNGGEVYTLRATEDTPFFHHVASLAELQRAAFHTSGTLYTFHFNAMRSIMEKTASFFGHSNISFCLKTLNNEDDRILYNRALNLLSHGKYAIHEPTQMGEDTKELFRRILRDFVAEFQFALPEILGASVDGNLQITSQKVALEKKEQEIT</sequence>
<organism evidence="1 2">
    <name type="scientific">Kluyvera intermedia</name>
    <name type="common">Enterobacter intermedius</name>
    <dbReference type="NCBI Taxonomy" id="61648"/>
    <lineage>
        <taxon>Bacteria</taxon>
        <taxon>Pseudomonadati</taxon>
        <taxon>Pseudomonadota</taxon>
        <taxon>Gammaproteobacteria</taxon>
        <taxon>Enterobacterales</taxon>
        <taxon>Enterobacteriaceae</taxon>
        <taxon>Kluyvera</taxon>
    </lineage>
</organism>
<dbReference type="AlphaFoldDB" id="A0AA95FZH4"/>
<evidence type="ECO:0000313" key="2">
    <source>
        <dbReference type="Proteomes" id="UP001177527"/>
    </source>
</evidence>
<dbReference type="RefSeq" id="WP_148654723.1">
    <property type="nucleotide sequence ID" value="NZ_CP123488.1"/>
</dbReference>
<protein>
    <submittedName>
        <fullName evidence="1">AAA family ATPase</fullName>
    </submittedName>
</protein>
<gene>
    <name evidence="1" type="ORF">QBD33_19390</name>
</gene>
<dbReference type="Proteomes" id="UP001177527">
    <property type="component" value="Chromosome"/>
</dbReference>
<dbReference type="EMBL" id="CP123488">
    <property type="protein sequence ID" value="WGL55748.1"/>
    <property type="molecule type" value="Genomic_DNA"/>
</dbReference>
<accession>A0AA95FZH4</accession>
<proteinExistence type="predicted"/>
<dbReference type="Gene3D" id="3.40.50.300">
    <property type="entry name" value="P-loop containing nucleotide triphosphate hydrolases"/>
    <property type="match status" value="1"/>
</dbReference>
<name>A0AA95FZH4_KLUIN</name>
<evidence type="ECO:0000313" key="1">
    <source>
        <dbReference type="EMBL" id="WGL55748.1"/>
    </source>
</evidence>